<dbReference type="AlphaFoldDB" id="A0A5J9SPE9"/>
<sequence length="424" mass="48471">MASRREPSARSTTVRNLPDHILRRVFLCLASSVDLVRAASACKKWRRVVADPGFLVRFRSLHAGLVAGHYHTVDPFYDESVAPSRSRRPVFLPSPTLTVDRRRFSLDFLPETNVWKWKIADSRGSLLLLASEEWTRWKPPTCFYPDLVVCEPLTRRHQFILLPERLKIWSFGFFLLDGDASGGRGVIGMSSFRVVAALYKHSDEPMAAVFTSGHDGGWRLPAGKSASRISLDMDPDDMSFLGRANGSLYWGTVPGLLALDEATLEFSQLELPDEIMDFYDRRGFRVLGGEDGALRVVLVEDNELKVFRRVQDSDEWLVEKTVRLLEATRRLPRRKAHYFRNNEAMIIDADTTNVLMTPEEETWLFSVELETMEAERKKGRNRFPGPAYPCELPWPPVLEACPARVRRRRSCRGPDPTFSSYDYN</sequence>
<dbReference type="Pfam" id="PF12937">
    <property type="entry name" value="F-box-like"/>
    <property type="match status" value="1"/>
</dbReference>
<comment type="caution">
    <text evidence="2">The sequence shown here is derived from an EMBL/GenBank/DDBJ whole genome shotgun (WGS) entry which is preliminary data.</text>
</comment>
<dbReference type="InterPro" id="IPR001810">
    <property type="entry name" value="F-box_dom"/>
</dbReference>
<reference evidence="2 3" key="1">
    <citation type="journal article" date="2019" name="Sci. Rep.">
        <title>A high-quality genome of Eragrostis curvula grass provides insights into Poaceae evolution and supports new strategies to enhance forage quality.</title>
        <authorList>
            <person name="Carballo J."/>
            <person name="Santos B.A.C.M."/>
            <person name="Zappacosta D."/>
            <person name="Garbus I."/>
            <person name="Selva J.P."/>
            <person name="Gallo C.A."/>
            <person name="Diaz A."/>
            <person name="Albertini E."/>
            <person name="Caccamo M."/>
            <person name="Echenique V."/>
        </authorList>
    </citation>
    <scope>NUCLEOTIDE SEQUENCE [LARGE SCALE GENOMIC DNA]</scope>
    <source>
        <strain evidence="3">cv. Victoria</strain>
        <tissue evidence="2">Leaf</tissue>
    </source>
</reference>
<name>A0A5J9SPE9_9POAL</name>
<feature type="domain" description="F-box" evidence="1">
    <location>
        <begin position="11"/>
        <end position="61"/>
    </location>
</feature>
<protein>
    <recommendedName>
        <fullName evidence="1">F-box domain-containing protein</fullName>
    </recommendedName>
</protein>
<dbReference type="InterPro" id="IPR036047">
    <property type="entry name" value="F-box-like_dom_sf"/>
</dbReference>
<dbReference type="OrthoDB" id="674561at2759"/>
<dbReference type="Pfam" id="PF23635">
    <property type="entry name" value="Beta-prop_AT5G49610-like"/>
    <property type="match status" value="1"/>
</dbReference>
<feature type="non-terminal residue" evidence="2">
    <location>
        <position position="1"/>
    </location>
</feature>
<accession>A0A5J9SPE9</accession>
<dbReference type="CDD" id="cd09917">
    <property type="entry name" value="F-box_SF"/>
    <property type="match status" value="1"/>
</dbReference>
<dbReference type="Gene3D" id="1.20.1280.50">
    <property type="match status" value="1"/>
</dbReference>
<dbReference type="SMART" id="SM00256">
    <property type="entry name" value="FBOX"/>
    <property type="match status" value="1"/>
</dbReference>
<dbReference type="Proteomes" id="UP000324897">
    <property type="component" value="Unassembled WGS sequence"/>
</dbReference>
<dbReference type="SUPFAM" id="SSF81383">
    <property type="entry name" value="F-box domain"/>
    <property type="match status" value="1"/>
</dbReference>
<dbReference type="PANTHER" id="PTHR33207">
    <property type="entry name" value="F-BOX DOMAIN CONTAINING PROTEIN-RELATED"/>
    <property type="match status" value="1"/>
</dbReference>
<gene>
    <name evidence="2" type="ORF">EJB05_53716</name>
</gene>
<evidence type="ECO:0000313" key="3">
    <source>
        <dbReference type="Proteomes" id="UP000324897"/>
    </source>
</evidence>
<dbReference type="Gramene" id="TVU00868">
    <property type="protein sequence ID" value="TVU00868"/>
    <property type="gene ID" value="EJB05_53716"/>
</dbReference>
<dbReference type="EMBL" id="RWGY01000536">
    <property type="protein sequence ID" value="TVU00868.1"/>
    <property type="molecule type" value="Genomic_DNA"/>
</dbReference>
<keyword evidence="3" id="KW-1185">Reference proteome</keyword>
<evidence type="ECO:0000313" key="2">
    <source>
        <dbReference type="EMBL" id="TVU00868.1"/>
    </source>
</evidence>
<proteinExistence type="predicted"/>
<evidence type="ECO:0000259" key="1">
    <source>
        <dbReference type="PROSITE" id="PS50181"/>
    </source>
</evidence>
<dbReference type="InterPro" id="IPR056594">
    <property type="entry name" value="AT5G49610-like_b-prop"/>
</dbReference>
<dbReference type="PROSITE" id="PS50181">
    <property type="entry name" value="FBOX"/>
    <property type="match status" value="1"/>
</dbReference>
<organism evidence="2 3">
    <name type="scientific">Eragrostis curvula</name>
    <name type="common">weeping love grass</name>
    <dbReference type="NCBI Taxonomy" id="38414"/>
    <lineage>
        <taxon>Eukaryota</taxon>
        <taxon>Viridiplantae</taxon>
        <taxon>Streptophyta</taxon>
        <taxon>Embryophyta</taxon>
        <taxon>Tracheophyta</taxon>
        <taxon>Spermatophyta</taxon>
        <taxon>Magnoliopsida</taxon>
        <taxon>Liliopsida</taxon>
        <taxon>Poales</taxon>
        <taxon>Poaceae</taxon>
        <taxon>PACMAD clade</taxon>
        <taxon>Chloridoideae</taxon>
        <taxon>Eragrostideae</taxon>
        <taxon>Eragrostidinae</taxon>
        <taxon>Eragrostis</taxon>
    </lineage>
</organism>